<comment type="caution">
    <text evidence="2">The sequence shown here is derived from an EMBL/GenBank/DDBJ whole genome shotgun (WGS) entry which is preliminary data.</text>
</comment>
<dbReference type="Proteomes" id="UP001396334">
    <property type="component" value="Unassembled WGS sequence"/>
</dbReference>
<evidence type="ECO:0000256" key="1">
    <source>
        <dbReference type="SAM" id="MobiDB-lite"/>
    </source>
</evidence>
<accession>A0ABR2AFK3</accession>
<name>A0ABR2AFK3_9ROSI</name>
<protein>
    <submittedName>
        <fullName evidence="2">Uncharacterized protein</fullName>
    </submittedName>
</protein>
<feature type="region of interest" description="Disordered" evidence="1">
    <location>
        <begin position="89"/>
        <end position="117"/>
    </location>
</feature>
<gene>
    <name evidence="2" type="ORF">V6N11_063100</name>
</gene>
<feature type="compositionally biased region" description="Polar residues" evidence="1">
    <location>
        <begin position="1"/>
        <end position="14"/>
    </location>
</feature>
<reference evidence="2 3" key="1">
    <citation type="journal article" date="2024" name="G3 (Bethesda)">
        <title>Genome assembly of Hibiscus sabdariffa L. provides insights into metabolisms of medicinal natural products.</title>
        <authorList>
            <person name="Kim T."/>
        </authorList>
    </citation>
    <scope>NUCLEOTIDE SEQUENCE [LARGE SCALE GENOMIC DNA]</scope>
    <source>
        <strain evidence="2">TK-2024</strain>
        <tissue evidence="2">Old leaves</tissue>
    </source>
</reference>
<feature type="region of interest" description="Disordered" evidence="1">
    <location>
        <begin position="1"/>
        <end position="40"/>
    </location>
</feature>
<dbReference type="EMBL" id="JBBPBN010000258">
    <property type="protein sequence ID" value="KAK8491613.1"/>
    <property type="molecule type" value="Genomic_DNA"/>
</dbReference>
<evidence type="ECO:0000313" key="2">
    <source>
        <dbReference type="EMBL" id="KAK8491613.1"/>
    </source>
</evidence>
<proteinExistence type="predicted"/>
<sequence length="242" mass="26542">MTNSQQDKCNNSLTKLEYSAAEEEASSPTEPRKLNWGPPQLKQEEKIDECLHIEVGNELFMVRVLELGFQVAGGSEGIKVHCRDSLEVTEDSSSEVAGKSPASKGTNLCSNEDEEAEEWHNGNFVNNGEMERGCIDGRSLGEEELAGSAQQAFMSDQNGGQNEIYNAENNGSVQVSKKDGAVEKVERASSQQTTSLNAVPSFYDHKGYANEKWGLGDKNVDSMAATFISNVRHRFKLDVVDN</sequence>
<evidence type="ECO:0000313" key="3">
    <source>
        <dbReference type="Proteomes" id="UP001396334"/>
    </source>
</evidence>
<keyword evidence="3" id="KW-1185">Reference proteome</keyword>
<organism evidence="2 3">
    <name type="scientific">Hibiscus sabdariffa</name>
    <name type="common">roselle</name>
    <dbReference type="NCBI Taxonomy" id="183260"/>
    <lineage>
        <taxon>Eukaryota</taxon>
        <taxon>Viridiplantae</taxon>
        <taxon>Streptophyta</taxon>
        <taxon>Embryophyta</taxon>
        <taxon>Tracheophyta</taxon>
        <taxon>Spermatophyta</taxon>
        <taxon>Magnoliopsida</taxon>
        <taxon>eudicotyledons</taxon>
        <taxon>Gunneridae</taxon>
        <taxon>Pentapetalae</taxon>
        <taxon>rosids</taxon>
        <taxon>malvids</taxon>
        <taxon>Malvales</taxon>
        <taxon>Malvaceae</taxon>
        <taxon>Malvoideae</taxon>
        <taxon>Hibiscus</taxon>
    </lineage>
</organism>